<accession>A0A437MD90</accession>
<dbReference type="RefSeq" id="WP_127788415.1">
    <property type="nucleotide sequence ID" value="NZ_SACL01000005.1"/>
</dbReference>
<keyword evidence="1" id="KW-0732">Signal</keyword>
<comment type="caution">
    <text evidence="2">The sequence shown here is derived from an EMBL/GenBank/DDBJ whole genome shotgun (WGS) entry which is preliminary data.</text>
</comment>
<evidence type="ECO:0008006" key="4">
    <source>
        <dbReference type="Google" id="ProtNLM"/>
    </source>
</evidence>
<proteinExistence type="predicted"/>
<feature type="signal peptide" evidence="1">
    <location>
        <begin position="1"/>
        <end position="20"/>
    </location>
</feature>
<name>A0A437MD90_9PROT</name>
<keyword evidence="3" id="KW-1185">Reference proteome</keyword>
<feature type="chain" id="PRO_5019038163" description="Copper-binding protein" evidence="1">
    <location>
        <begin position="21"/>
        <end position="179"/>
    </location>
</feature>
<gene>
    <name evidence="2" type="ORF">EOD42_15210</name>
</gene>
<protein>
    <recommendedName>
        <fullName evidence="4">Copper-binding protein</fullName>
    </recommendedName>
</protein>
<evidence type="ECO:0000313" key="2">
    <source>
        <dbReference type="EMBL" id="RVT95556.1"/>
    </source>
</evidence>
<reference evidence="2 3" key="1">
    <citation type="submission" date="2019-01" db="EMBL/GenBank/DDBJ databases">
        <authorList>
            <person name="Chen W.-M."/>
        </authorList>
    </citation>
    <scope>NUCLEOTIDE SEQUENCE [LARGE SCALE GENOMIC DNA]</scope>
    <source>
        <strain evidence="2 3">CCP-6</strain>
    </source>
</reference>
<sequence>MRRLTLAAGLSLLVSLPAFAQPEVILRSERRTDTIESVDLQSRQLLLRRPSGRLVTVTVPPRHARDLARLNPGEQVQINQIDLIAAQKVAPGTPEPESTMIGGDFGPTATGGFAVSRERSRVRIESTDVPNNRVTFLSQDNISRTVTVRQPALRALLRDLQPGDLVDVTVTEVLSLLAR</sequence>
<dbReference type="AlphaFoldDB" id="A0A437MD90"/>
<organism evidence="2 3">
    <name type="scientific">Rhodovarius crocodyli</name>
    <dbReference type="NCBI Taxonomy" id="1979269"/>
    <lineage>
        <taxon>Bacteria</taxon>
        <taxon>Pseudomonadati</taxon>
        <taxon>Pseudomonadota</taxon>
        <taxon>Alphaproteobacteria</taxon>
        <taxon>Acetobacterales</taxon>
        <taxon>Roseomonadaceae</taxon>
        <taxon>Rhodovarius</taxon>
    </lineage>
</organism>
<dbReference type="Proteomes" id="UP000282957">
    <property type="component" value="Unassembled WGS sequence"/>
</dbReference>
<evidence type="ECO:0000313" key="3">
    <source>
        <dbReference type="Proteomes" id="UP000282957"/>
    </source>
</evidence>
<evidence type="ECO:0000256" key="1">
    <source>
        <dbReference type="SAM" id="SignalP"/>
    </source>
</evidence>
<dbReference type="OrthoDB" id="7225924at2"/>
<dbReference type="EMBL" id="SACL01000005">
    <property type="protein sequence ID" value="RVT95556.1"/>
    <property type="molecule type" value="Genomic_DNA"/>
</dbReference>